<name>A0A0P9CX41_9CHLR</name>
<dbReference type="Proteomes" id="UP000050509">
    <property type="component" value="Unassembled WGS sequence"/>
</dbReference>
<dbReference type="GO" id="GO:0016491">
    <property type="term" value="F:oxidoreductase activity"/>
    <property type="evidence" value="ECO:0007669"/>
    <property type="project" value="InterPro"/>
</dbReference>
<evidence type="ECO:0000313" key="2">
    <source>
        <dbReference type="EMBL" id="KPV50780.1"/>
    </source>
</evidence>
<organism evidence="2 3">
    <name type="scientific">Kouleothrix aurantiaca</name>
    <dbReference type="NCBI Taxonomy" id="186479"/>
    <lineage>
        <taxon>Bacteria</taxon>
        <taxon>Bacillati</taxon>
        <taxon>Chloroflexota</taxon>
        <taxon>Chloroflexia</taxon>
        <taxon>Chloroflexales</taxon>
        <taxon>Roseiflexineae</taxon>
        <taxon>Roseiflexaceae</taxon>
        <taxon>Kouleothrix</taxon>
    </lineage>
</organism>
<dbReference type="AlphaFoldDB" id="A0A0P9CX41"/>
<dbReference type="Gene3D" id="3.20.20.100">
    <property type="entry name" value="NADP-dependent oxidoreductase domain"/>
    <property type="match status" value="1"/>
</dbReference>
<dbReference type="SUPFAM" id="SSF51430">
    <property type="entry name" value="NAD(P)-linked oxidoreductase"/>
    <property type="match status" value="1"/>
</dbReference>
<dbReference type="PRINTS" id="PR00069">
    <property type="entry name" value="ALDKETRDTASE"/>
</dbReference>
<comment type="caution">
    <text evidence="2">The sequence shown here is derived from an EMBL/GenBank/DDBJ whole genome shotgun (WGS) entry which is preliminary data.</text>
</comment>
<dbReference type="InterPro" id="IPR023210">
    <property type="entry name" value="NADP_OxRdtase_dom"/>
</dbReference>
<evidence type="ECO:0000259" key="1">
    <source>
        <dbReference type="Pfam" id="PF00248"/>
    </source>
</evidence>
<reference evidence="2 3" key="1">
    <citation type="submission" date="2015-09" db="EMBL/GenBank/DDBJ databases">
        <title>Draft genome sequence of Kouleothrix aurantiaca JCM 19913.</title>
        <authorList>
            <person name="Hemp J."/>
        </authorList>
    </citation>
    <scope>NUCLEOTIDE SEQUENCE [LARGE SCALE GENOMIC DNA]</scope>
    <source>
        <strain evidence="2 3">COM-B</strain>
    </source>
</reference>
<accession>A0A0P9CX41</accession>
<dbReference type="InterPro" id="IPR020471">
    <property type="entry name" value="AKR"/>
</dbReference>
<dbReference type="Pfam" id="PF00248">
    <property type="entry name" value="Aldo_ket_red"/>
    <property type="match status" value="1"/>
</dbReference>
<sequence>MEYVTLGRTGLRASVLGLGGGGHSRLGQKTGASADDSSAIVRRALELGVNFIDTAEAYGTEALIGAALQGVNRQDVILSTKKSPVADGQPISAQTLVAALDASLARLGTDYVDIYHLHGVRAEHYARAAEELVPALERLRDAGKIRFLGITEVFGSDTGHAMLARAVHDPCWDVMMVGFNMLNQSARERVLAETQRRGIGTLCMFAVRDALSRPAKLREVVAGLVAQGALDPAKIDLDNALGFLLEAADSLPEAAYRFCRAEPGLDVILSGTGNPQHLEENVAAIVRPPLPEPLRQRVIDLFGAIDSVSGQ</sequence>
<proteinExistence type="predicted"/>
<dbReference type="CDD" id="cd19105">
    <property type="entry name" value="AKR_unchar"/>
    <property type="match status" value="1"/>
</dbReference>
<dbReference type="InterPro" id="IPR036812">
    <property type="entry name" value="NAD(P)_OxRdtase_dom_sf"/>
</dbReference>
<dbReference type="GO" id="GO:0005829">
    <property type="term" value="C:cytosol"/>
    <property type="evidence" value="ECO:0007669"/>
    <property type="project" value="TreeGrafter"/>
</dbReference>
<protein>
    <submittedName>
        <fullName evidence="2">Aldo/keto reductase</fullName>
    </submittedName>
</protein>
<gene>
    <name evidence="2" type="ORF">SE17_24955</name>
</gene>
<dbReference type="PANTHER" id="PTHR42686:SF1">
    <property type="entry name" value="GH17980P-RELATED"/>
    <property type="match status" value="1"/>
</dbReference>
<dbReference type="EMBL" id="LJCR01001221">
    <property type="protein sequence ID" value="KPV50780.1"/>
    <property type="molecule type" value="Genomic_DNA"/>
</dbReference>
<keyword evidence="3" id="KW-1185">Reference proteome</keyword>
<evidence type="ECO:0000313" key="3">
    <source>
        <dbReference type="Proteomes" id="UP000050509"/>
    </source>
</evidence>
<dbReference type="PANTHER" id="PTHR42686">
    <property type="entry name" value="GH17980P-RELATED"/>
    <property type="match status" value="1"/>
</dbReference>
<feature type="domain" description="NADP-dependent oxidoreductase" evidence="1">
    <location>
        <begin position="22"/>
        <end position="290"/>
    </location>
</feature>